<evidence type="ECO:0000256" key="3">
    <source>
        <dbReference type="ARBA" id="ARBA00022692"/>
    </source>
</evidence>
<accession>A0AB34KX85</accession>
<feature type="transmembrane region" description="Helical" evidence="6">
    <location>
        <begin position="413"/>
        <end position="437"/>
    </location>
</feature>
<evidence type="ECO:0000256" key="5">
    <source>
        <dbReference type="ARBA" id="ARBA00023136"/>
    </source>
</evidence>
<dbReference type="EMBL" id="JAAQHG020000008">
    <property type="protein sequence ID" value="KAL1587920.1"/>
    <property type="molecule type" value="Genomic_DNA"/>
</dbReference>
<dbReference type="PIRSF" id="PIRSF006060">
    <property type="entry name" value="AA_transporter"/>
    <property type="match status" value="1"/>
</dbReference>
<keyword evidence="4 6" id="KW-1133">Transmembrane helix</keyword>
<feature type="transmembrane region" description="Helical" evidence="6">
    <location>
        <begin position="321"/>
        <end position="344"/>
    </location>
</feature>
<dbReference type="GeneID" id="96004621"/>
<dbReference type="InterPro" id="IPR004840">
    <property type="entry name" value="Amino_acid_permease_CS"/>
</dbReference>
<feature type="transmembrane region" description="Helical" evidence="6">
    <location>
        <begin position="449"/>
        <end position="473"/>
    </location>
</feature>
<keyword evidence="3 6" id="KW-0812">Transmembrane</keyword>
<proteinExistence type="predicted"/>
<feature type="transmembrane region" description="Helical" evidence="6">
    <location>
        <begin position="166"/>
        <end position="190"/>
    </location>
</feature>
<keyword evidence="8" id="KW-1185">Reference proteome</keyword>
<dbReference type="Proteomes" id="UP000803884">
    <property type="component" value="Unassembled WGS sequence"/>
</dbReference>
<dbReference type="GO" id="GO:0006865">
    <property type="term" value="P:amino acid transport"/>
    <property type="evidence" value="ECO:0007669"/>
    <property type="project" value="InterPro"/>
</dbReference>
<protein>
    <submittedName>
        <fullName evidence="7">Uncharacterized protein</fullName>
    </submittedName>
</protein>
<name>A0AB34KX85_9PEZI</name>
<feature type="transmembrane region" description="Helical" evidence="6">
    <location>
        <begin position="77"/>
        <end position="102"/>
    </location>
</feature>
<dbReference type="GO" id="GO:0022857">
    <property type="term" value="F:transmembrane transporter activity"/>
    <property type="evidence" value="ECO:0007669"/>
    <property type="project" value="InterPro"/>
</dbReference>
<dbReference type="PANTHER" id="PTHR45649:SF22">
    <property type="entry name" value="TRANSPORTER, PUTATIVE (EUROFUNG)-RELATED"/>
    <property type="match status" value="1"/>
</dbReference>
<sequence length="554" mass="60473">MDISAAPYDEHDGGSERRAVQNEHDAEVLEGMGHSQELVRQFNSWSMFALAFTVLGTWSTFSQNLSDGITNGGPVDILWGLVLVTLCNLCVAVSLGELTSAMPTAMGQAYWIYRMWTTPAGRFVSYMCAWINTFGWWTITASQAAFMAEFMLALKTLYDPDWAPAGYGYVKFLLYLGVILLLTVVNAAACRKDKVLPWINNGVGAMFITLFFVFCLALLIGVGTKADLTYQSGKWVFTSWINQSSWSGGTTFFIGLVQAAYGLTAFDACIHMVEELPNPAKTGPRIIWLSVLTGAVTGFIFMMVCLFCIQNYDDIVNADYAFITLCQSVVGIDGAAVLLALFIVNGVGQNLSLATTASRLTWSFARDGGIPFYSYFAKVDPVWRSPVRATWAQGVIAGLIGVLYLFADAVLSAILSVSTIALTISYAMPIAVLLFVGRDKLPATRCFNLGRYGTACNIVSIIYCSITTVFFFFPGDPNPGVADMNWAIAVFGVMLVIAIGFWFVQGYRSYLQTDTATFGVVTGHQHDGIPGSPIKADEDGQDNSLKKIFSGRFK</sequence>
<feature type="transmembrane region" description="Helical" evidence="6">
    <location>
        <begin position="286"/>
        <end position="309"/>
    </location>
</feature>
<evidence type="ECO:0000256" key="1">
    <source>
        <dbReference type="ARBA" id="ARBA00004141"/>
    </source>
</evidence>
<feature type="transmembrane region" description="Helical" evidence="6">
    <location>
        <begin position="123"/>
        <end position="146"/>
    </location>
</feature>
<evidence type="ECO:0000313" key="8">
    <source>
        <dbReference type="Proteomes" id="UP000803884"/>
    </source>
</evidence>
<organism evidence="7 8">
    <name type="scientific">Cladosporium halotolerans</name>
    <dbReference type="NCBI Taxonomy" id="1052096"/>
    <lineage>
        <taxon>Eukaryota</taxon>
        <taxon>Fungi</taxon>
        <taxon>Dikarya</taxon>
        <taxon>Ascomycota</taxon>
        <taxon>Pezizomycotina</taxon>
        <taxon>Dothideomycetes</taxon>
        <taxon>Dothideomycetidae</taxon>
        <taxon>Cladosporiales</taxon>
        <taxon>Cladosporiaceae</taxon>
        <taxon>Cladosporium</taxon>
    </lineage>
</organism>
<dbReference type="InterPro" id="IPR002293">
    <property type="entry name" value="AA/rel_permease1"/>
</dbReference>
<dbReference type="AlphaFoldDB" id="A0AB34KX85"/>
<gene>
    <name evidence="7" type="ORF">WHR41_03177</name>
</gene>
<dbReference type="Gene3D" id="1.20.1740.10">
    <property type="entry name" value="Amino acid/polyamine transporter I"/>
    <property type="match status" value="1"/>
</dbReference>
<keyword evidence="2" id="KW-0813">Transport</keyword>
<feature type="transmembrane region" description="Helical" evidence="6">
    <location>
        <begin position="202"/>
        <end position="224"/>
    </location>
</feature>
<evidence type="ECO:0000256" key="6">
    <source>
        <dbReference type="SAM" id="Phobius"/>
    </source>
</evidence>
<keyword evidence="5 6" id="KW-0472">Membrane</keyword>
<comment type="caution">
    <text evidence="7">The sequence shown here is derived from an EMBL/GenBank/DDBJ whole genome shotgun (WGS) entry which is preliminary data.</text>
</comment>
<reference evidence="7 8" key="1">
    <citation type="journal article" date="2020" name="Microbiol. Resour. Announc.">
        <title>Draft Genome Sequence of a Cladosporium Species Isolated from the Mesophotic Ascidian Didemnum maculosum.</title>
        <authorList>
            <person name="Gioti A."/>
            <person name="Siaperas R."/>
            <person name="Nikolaivits E."/>
            <person name="Le Goff G."/>
            <person name="Ouazzani J."/>
            <person name="Kotoulas G."/>
            <person name="Topakas E."/>
        </authorList>
    </citation>
    <scope>NUCLEOTIDE SEQUENCE [LARGE SCALE GENOMIC DNA]</scope>
    <source>
        <strain evidence="7 8">TM138-S3</strain>
    </source>
</reference>
<dbReference type="GO" id="GO:0016020">
    <property type="term" value="C:membrane"/>
    <property type="evidence" value="ECO:0007669"/>
    <property type="project" value="UniProtKB-SubCell"/>
</dbReference>
<dbReference type="RefSeq" id="XP_069231025.1">
    <property type="nucleotide sequence ID" value="XM_069371783.1"/>
</dbReference>
<feature type="transmembrane region" description="Helical" evidence="6">
    <location>
        <begin position="485"/>
        <end position="504"/>
    </location>
</feature>
<evidence type="ECO:0000313" key="7">
    <source>
        <dbReference type="EMBL" id="KAL1587920.1"/>
    </source>
</evidence>
<evidence type="ECO:0000256" key="2">
    <source>
        <dbReference type="ARBA" id="ARBA00022448"/>
    </source>
</evidence>
<feature type="transmembrane region" description="Helical" evidence="6">
    <location>
        <begin position="42"/>
        <end position="61"/>
    </location>
</feature>
<comment type="subcellular location">
    <subcellularLocation>
        <location evidence="1">Membrane</location>
        <topology evidence="1">Multi-pass membrane protein</topology>
    </subcellularLocation>
</comment>
<dbReference type="PROSITE" id="PS00218">
    <property type="entry name" value="AMINO_ACID_PERMEASE_1"/>
    <property type="match status" value="1"/>
</dbReference>
<dbReference type="PANTHER" id="PTHR45649">
    <property type="entry name" value="AMINO-ACID PERMEASE BAT1"/>
    <property type="match status" value="1"/>
</dbReference>
<dbReference type="Pfam" id="PF13520">
    <property type="entry name" value="AA_permease_2"/>
    <property type="match status" value="1"/>
</dbReference>
<evidence type="ECO:0000256" key="4">
    <source>
        <dbReference type="ARBA" id="ARBA00022989"/>
    </source>
</evidence>